<keyword evidence="2" id="KW-0328">Glycosyltransferase</keyword>
<evidence type="ECO:0000256" key="1">
    <source>
        <dbReference type="ARBA" id="ARBA00006739"/>
    </source>
</evidence>
<organism evidence="5 6">
    <name type="scientific">Rubellimicrobium mesophilum DSM 19309</name>
    <dbReference type="NCBI Taxonomy" id="442562"/>
    <lineage>
        <taxon>Bacteria</taxon>
        <taxon>Pseudomonadati</taxon>
        <taxon>Pseudomonadota</taxon>
        <taxon>Alphaproteobacteria</taxon>
        <taxon>Rhodobacterales</taxon>
        <taxon>Roseobacteraceae</taxon>
        <taxon>Rubellimicrobium</taxon>
    </lineage>
</organism>
<evidence type="ECO:0000313" key="5">
    <source>
        <dbReference type="EMBL" id="EYD75958.1"/>
    </source>
</evidence>
<gene>
    <name evidence="5" type="ORF">Rumeso_02387</name>
</gene>
<reference evidence="5 6" key="1">
    <citation type="submission" date="2013-02" db="EMBL/GenBank/DDBJ databases">
        <authorList>
            <person name="Fiebig A."/>
            <person name="Goeker M."/>
            <person name="Klenk H.-P.P."/>
        </authorList>
    </citation>
    <scope>NUCLEOTIDE SEQUENCE [LARGE SCALE GENOMIC DNA]</scope>
    <source>
        <strain evidence="5 6">DSM 19309</strain>
    </source>
</reference>
<feature type="domain" description="Glycosyltransferase 2-like" evidence="4">
    <location>
        <begin position="5"/>
        <end position="178"/>
    </location>
</feature>
<name>A0A017HP66_9RHOB</name>
<dbReference type="CDD" id="cd00761">
    <property type="entry name" value="Glyco_tranf_GTA_type"/>
    <property type="match status" value="1"/>
</dbReference>
<comment type="similarity">
    <text evidence="1">Belongs to the glycosyltransferase 2 family.</text>
</comment>
<keyword evidence="6" id="KW-1185">Reference proteome</keyword>
<dbReference type="Gene3D" id="3.90.550.10">
    <property type="entry name" value="Spore Coat Polysaccharide Biosynthesis Protein SpsA, Chain A"/>
    <property type="match status" value="1"/>
</dbReference>
<evidence type="ECO:0000313" key="6">
    <source>
        <dbReference type="Proteomes" id="UP000019666"/>
    </source>
</evidence>
<dbReference type="InterPro" id="IPR050834">
    <property type="entry name" value="Glycosyltransf_2"/>
</dbReference>
<comment type="caution">
    <text evidence="5">The sequence shown here is derived from an EMBL/GenBank/DDBJ whole genome shotgun (WGS) entry which is preliminary data.</text>
</comment>
<dbReference type="EMBL" id="AOSK01000062">
    <property type="protein sequence ID" value="EYD75958.1"/>
    <property type="molecule type" value="Genomic_DNA"/>
</dbReference>
<sequence>MARVSAIIIFLNEERFLAEAIASVRAQTFDDWELILVDDGSTDASPSIAHAVAAQDPRIRVVTHPGGENRGMSASRNRGLAEARGDYVAFLDGDDVWLPQKLAEQVAILDAEPRCGMLYGRTMLWHSWNPEAADRDGFLDLGVEPGRSYDPPVLYRLLLRNRAQAPTTNNAILRRSLADQVGGFEDEFRTLFEDQVFYVKTHLAAPCFVDDRVWAWYRQHPRSSTSQVHPLRELAALARFHRWVGGYLRAHYPGRRDLWLSLLAARVDCRLRQARAMAGFALGRG</sequence>
<dbReference type="Proteomes" id="UP000019666">
    <property type="component" value="Unassembled WGS sequence"/>
</dbReference>
<dbReference type="AlphaFoldDB" id="A0A017HP66"/>
<dbReference type="InterPro" id="IPR001173">
    <property type="entry name" value="Glyco_trans_2-like"/>
</dbReference>
<evidence type="ECO:0000256" key="3">
    <source>
        <dbReference type="ARBA" id="ARBA00022679"/>
    </source>
</evidence>
<dbReference type="PANTHER" id="PTHR43685">
    <property type="entry name" value="GLYCOSYLTRANSFERASE"/>
    <property type="match status" value="1"/>
</dbReference>
<dbReference type="GO" id="GO:0016757">
    <property type="term" value="F:glycosyltransferase activity"/>
    <property type="evidence" value="ECO:0007669"/>
    <property type="project" value="UniProtKB-KW"/>
</dbReference>
<dbReference type="PANTHER" id="PTHR43685:SF5">
    <property type="entry name" value="GLYCOSYLTRANSFERASE EPSE-RELATED"/>
    <property type="match status" value="1"/>
</dbReference>
<dbReference type="HOGENOM" id="CLU_025996_0_7_5"/>
<protein>
    <submittedName>
        <fullName evidence="5">Glycosyltransferase involved in cell wall biogenesis-like protein</fullName>
    </submittedName>
</protein>
<dbReference type="RefSeq" id="WP_051521245.1">
    <property type="nucleotide sequence ID" value="NZ_KK088571.1"/>
</dbReference>
<accession>A0A017HP66</accession>
<dbReference type="STRING" id="442562.Rumeso_02387"/>
<evidence type="ECO:0000256" key="2">
    <source>
        <dbReference type="ARBA" id="ARBA00022676"/>
    </source>
</evidence>
<dbReference type="OrthoDB" id="5291101at2"/>
<keyword evidence="3 5" id="KW-0808">Transferase</keyword>
<proteinExistence type="inferred from homology"/>
<dbReference type="InterPro" id="IPR029044">
    <property type="entry name" value="Nucleotide-diphossugar_trans"/>
</dbReference>
<evidence type="ECO:0000259" key="4">
    <source>
        <dbReference type="Pfam" id="PF00535"/>
    </source>
</evidence>
<dbReference type="SUPFAM" id="SSF53448">
    <property type="entry name" value="Nucleotide-diphospho-sugar transferases"/>
    <property type="match status" value="1"/>
</dbReference>
<dbReference type="Pfam" id="PF00535">
    <property type="entry name" value="Glycos_transf_2"/>
    <property type="match status" value="1"/>
</dbReference>